<dbReference type="InterPro" id="IPR021047">
    <property type="entry name" value="Mannosyltransferase_CMT1"/>
</dbReference>
<feature type="region of interest" description="Disordered" evidence="1">
    <location>
        <begin position="67"/>
        <end position="110"/>
    </location>
</feature>
<dbReference type="Pfam" id="PF11735">
    <property type="entry name" value="CAP59_mtransfer"/>
    <property type="match status" value="1"/>
</dbReference>
<feature type="compositionally biased region" description="Polar residues" evidence="1">
    <location>
        <begin position="89"/>
        <end position="110"/>
    </location>
</feature>
<evidence type="ECO:0000256" key="1">
    <source>
        <dbReference type="SAM" id="MobiDB-lite"/>
    </source>
</evidence>
<feature type="signal peptide" evidence="2">
    <location>
        <begin position="1"/>
        <end position="21"/>
    </location>
</feature>
<dbReference type="PANTHER" id="PTHR34144:SF5">
    <property type="entry name" value="ALPHA-1,3-MANNOSYLTRANSFERASE CMT1"/>
    <property type="match status" value="1"/>
</dbReference>
<gene>
    <name evidence="3" type="ORF">G7Z17_g9553</name>
</gene>
<organism evidence="3 4">
    <name type="scientific">Cylindrodendrum hubeiense</name>
    <dbReference type="NCBI Taxonomy" id="595255"/>
    <lineage>
        <taxon>Eukaryota</taxon>
        <taxon>Fungi</taxon>
        <taxon>Dikarya</taxon>
        <taxon>Ascomycota</taxon>
        <taxon>Pezizomycotina</taxon>
        <taxon>Sordariomycetes</taxon>
        <taxon>Hypocreomycetidae</taxon>
        <taxon>Hypocreales</taxon>
        <taxon>Nectriaceae</taxon>
        <taxon>Cylindrodendrum</taxon>
    </lineage>
</organism>
<dbReference type="AlphaFoldDB" id="A0A9P5H7M5"/>
<comment type="caution">
    <text evidence="3">The sequence shown here is derived from an EMBL/GenBank/DDBJ whole genome shotgun (WGS) entry which is preliminary data.</text>
</comment>
<reference evidence="3" key="1">
    <citation type="submission" date="2020-03" db="EMBL/GenBank/DDBJ databases">
        <title>Draft Genome Sequence of Cylindrodendrum hubeiense.</title>
        <authorList>
            <person name="Buettner E."/>
            <person name="Kellner H."/>
        </authorList>
    </citation>
    <scope>NUCLEOTIDE SEQUENCE</scope>
    <source>
        <strain evidence="3">IHI 201604</strain>
    </source>
</reference>
<keyword evidence="2" id="KW-0732">Signal</keyword>
<evidence type="ECO:0000313" key="4">
    <source>
        <dbReference type="Proteomes" id="UP000722485"/>
    </source>
</evidence>
<dbReference type="Proteomes" id="UP000722485">
    <property type="component" value="Unassembled WGS sequence"/>
</dbReference>
<dbReference type="EMBL" id="JAANBB010000277">
    <property type="protein sequence ID" value="KAF7544951.1"/>
    <property type="molecule type" value="Genomic_DNA"/>
</dbReference>
<keyword evidence="4" id="KW-1185">Reference proteome</keyword>
<evidence type="ECO:0000256" key="2">
    <source>
        <dbReference type="SAM" id="SignalP"/>
    </source>
</evidence>
<feature type="compositionally biased region" description="Acidic residues" evidence="1">
    <location>
        <begin position="67"/>
        <end position="77"/>
    </location>
</feature>
<name>A0A9P5H7M5_9HYPO</name>
<protein>
    <recommendedName>
        <fullName evidence="5">Alpha-1,3-mannosyltransferase CMT1</fullName>
    </recommendedName>
</protein>
<evidence type="ECO:0008006" key="5">
    <source>
        <dbReference type="Google" id="ProtNLM"/>
    </source>
</evidence>
<accession>A0A9P5H7M5</accession>
<feature type="chain" id="PRO_5040327943" description="Alpha-1,3-mannosyltransferase CMT1" evidence="2">
    <location>
        <begin position="22"/>
        <end position="499"/>
    </location>
</feature>
<proteinExistence type="predicted"/>
<evidence type="ECO:0000313" key="3">
    <source>
        <dbReference type="EMBL" id="KAF7544951.1"/>
    </source>
</evidence>
<dbReference type="OrthoDB" id="262547at2759"/>
<dbReference type="PANTHER" id="PTHR34144">
    <property type="entry name" value="CHROMOSOME 8, WHOLE GENOME SHOTGUN SEQUENCE"/>
    <property type="match status" value="1"/>
</dbReference>
<sequence length="499" mass="55505">MRHKLWLLSAPVALFLMLALSLYLGGDQLSRIPLPSFTSEGSILTTNPTQDTGNITQNTGEIIQDAEESAQDVEESTQDGGDGAPDAGNSKQDASNSTQDPSHVTHGPSNITTIAQDVVDITNSSKPSKDNVIKDAANITSYIDAIMDIQAHSLTRLECPDLNSTRYSNLKASNQGSSIEYFFALDLRQCLTLLPTLLGSILEAMRFLGPERCALSIVEGHSPDGTYDVVTAIRQDVKNIGASYFIQPSKIDPSKGDRIQKLAELRNLALRPLIDNTDRVTDTTTVLFLNDVAICTEDILELLFQRTALGATMTCAMDWTYVGHDPTFYDVWVARGINGDSFFEVPPDGNWNWAWNLFWNAEETQARFYENLPFQAFSCWNGAVTFAASVVTKEGLRFRRANREKKECEQGEPQLFCKDMWFHGLGKIAVIPTVNLEYSVEKGEMIKKAKGFVSDHVATQDPAGDKFEWAVEPPAKVKCTPTWDHQFWKAWNETLSKRK</sequence>